<dbReference type="Pfam" id="PF20240">
    <property type="entry name" value="DUF6597"/>
    <property type="match status" value="1"/>
</dbReference>
<dbReference type="Proteomes" id="UP001369082">
    <property type="component" value="Unassembled WGS sequence"/>
</dbReference>
<dbReference type="InterPro" id="IPR009057">
    <property type="entry name" value="Homeodomain-like_sf"/>
</dbReference>
<evidence type="ECO:0000256" key="1">
    <source>
        <dbReference type="ARBA" id="ARBA00023015"/>
    </source>
</evidence>
<dbReference type="SUPFAM" id="SSF46689">
    <property type="entry name" value="Homeodomain-like"/>
    <property type="match status" value="1"/>
</dbReference>
<protein>
    <submittedName>
        <fullName evidence="5">AraC family transcriptional regulator</fullName>
    </submittedName>
</protein>
<evidence type="ECO:0000313" key="5">
    <source>
        <dbReference type="EMBL" id="MEL0628627.1"/>
    </source>
</evidence>
<comment type="caution">
    <text evidence="5">The sequence shown here is derived from an EMBL/GenBank/DDBJ whole genome shotgun (WGS) entry which is preliminary data.</text>
</comment>
<organism evidence="5 6">
    <name type="scientific">Psychromonas aquatilis</name>
    <dbReference type="NCBI Taxonomy" id="2005072"/>
    <lineage>
        <taxon>Bacteria</taxon>
        <taxon>Pseudomonadati</taxon>
        <taxon>Pseudomonadota</taxon>
        <taxon>Gammaproteobacteria</taxon>
        <taxon>Alteromonadales</taxon>
        <taxon>Psychromonadaceae</taxon>
        <taxon>Psychromonas</taxon>
    </lineage>
</organism>
<keyword evidence="6" id="KW-1185">Reference proteome</keyword>
<dbReference type="EMBL" id="JBAKAZ010000007">
    <property type="protein sequence ID" value="MEL0628627.1"/>
    <property type="molecule type" value="Genomic_DNA"/>
</dbReference>
<dbReference type="RefSeq" id="WP_341596637.1">
    <property type="nucleotide sequence ID" value="NZ_JBAKAZ010000007.1"/>
</dbReference>
<dbReference type="PANTHER" id="PTHR46796">
    <property type="entry name" value="HTH-TYPE TRANSCRIPTIONAL ACTIVATOR RHAS-RELATED"/>
    <property type="match status" value="1"/>
</dbReference>
<keyword evidence="3" id="KW-0804">Transcription</keyword>
<dbReference type="Pfam" id="PF12833">
    <property type="entry name" value="HTH_18"/>
    <property type="match status" value="1"/>
</dbReference>
<reference evidence="5 6" key="1">
    <citation type="submission" date="2024-02" db="EMBL/GenBank/DDBJ databases">
        <title>Bacteria isolated from the canopy kelp, Nereocystis luetkeana.</title>
        <authorList>
            <person name="Pfister C.A."/>
            <person name="Younker I.T."/>
            <person name="Light S.H."/>
        </authorList>
    </citation>
    <scope>NUCLEOTIDE SEQUENCE [LARGE SCALE GENOMIC DNA]</scope>
    <source>
        <strain evidence="5 6">TI.1.05</strain>
    </source>
</reference>
<dbReference type="Gene3D" id="1.10.10.60">
    <property type="entry name" value="Homeodomain-like"/>
    <property type="match status" value="1"/>
</dbReference>
<dbReference type="PROSITE" id="PS01124">
    <property type="entry name" value="HTH_ARAC_FAMILY_2"/>
    <property type="match status" value="1"/>
</dbReference>
<keyword evidence="1" id="KW-0805">Transcription regulation</keyword>
<gene>
    <name evidence="5" type="ORF">V6256_03315</name>
</gene>
<evidence type="ECO:0000259" key="4">
    <source>
        <dbReference type="PROSITE" id="PS01124"/>
    </source>
</evidence>
<dbReference type="PANTHER" id="PTHR46796:SF13">
    <property type="entry name" value="HTH-TYPE TRANSCRIPTIONAL ACTIVATOR RHAS"/>
    <property type="match status" value="1"/>
</dbReference>
<proteinExistence type="predicted"/>
<dbReference type="InterPro" id="IPR018060">
    <property type="entry name" value="HTH_AraC"/>
</dbReference>
<feature type="domain" description="HTH araC/xylS-type" evidence="4">
    <location>
        <begin position="162"/>
        <end position="264"/>
    </location>
</feature>
<evidence type="ECO:0000256" key="3">
    <source>
        <dbReference type="ARBA" id="ARBA00023163"/>
    </source>
</evidence>
<sequence>MIANTIKTNLSQIHHKQPWLVMNAAKKFSLANSSHPVISHFYAFEAGDVKQTPFAIPDGCIDVLFDCHKEHPTAEVFGTPLEAVDINLTRKHRYFGIRYKPSVMPDFLNLAASELVNKHYSLLDLIPTSNQLVDEITREKNFASQIMAFETFMAKKQQRKHSDLTAFVVKQICLNQGNIKIKDLEASTGFTTRTLQRKFQDDMGVSPKVYSRIIRCQSAVYKINQSDNVSFSDLAFDLGFTDQPHFLREFKRLVSTTPLRYQGKVKHQSYLNKIQYA</sequence>
<dbReference type="InterPro" id="IPR050204">
    <property type="entry name" value="AraC_XylS_family_regulators"/>
</dbReference>
<name>A0ABU9GMV5_9GAMM</name>
<evidence type="ECO:0000256" key="2">
    <source>
        <dbReference type="ARBA" id="ARBA00023125"/>
    </source>
</evidence>
<accession>A0ABU9GMV5</accession>
<dbReference type="InterPro" id="IPR046532">
    <property type="entry name" value="DUF6597"/>
</dbReference>
<keyword evidence="2" id="KW-0238">DNA-binding</keyword>
<dbReference type="SMART" id="SM00342">
    <property type="entry name" value="HTH_ARAC"/>
    <property type="match status" value="1"/>
</dbReference>
<evidence type="ECO:0000313" key="6">
    <source>
        <dbReference type="Proteomes" id="UP001369082"/>
    </source>
</evidence>